<evidence type="ECO:0000313" key="2">
    <source>
        <dbReference type="EMBL" id="HIZ89465.1"/>
    </source>
</evidence>
<dbReference type="EMBL" id="DXAQ01000091">
    <property type="protein sequence ID" value="HIZ89465.1"/>
    <property type="molecule type" value="Genomic_DNA"/>
</dbReference>
<organism evidence="2 3">
    <name type="scientific">Candidatus Mucispirillum faecigallinarum</name>
    <dbReference type="NCBI Taxonomy" id="2838699"/>
    <lineage>
        <taxon>Bacteria</taxon>
        <taxon>Pseudomonadati</taxon>
        <taxon>Deferribacterota</taxon>
        <taxon>Deferribacteres</taxon>
        <taxon>Deferribacterales</taxon>
        <taxon>Mucispirillaceae</taxon>
        <taxon>Mucispirillum</taxon>
    </lineage>
</organism>
<gene>
    <name evidence="2" type="ORF">H9804_05945</name>
</gene>
<proteinExistence type="predicted"/>
<comment type="caution">
    <text evidence="2">The sequence shown here is derived from an EMBL/GenBank/DDBJ whole genome shotgun (WGS) entry which is preliminary data.</text>
</comment>
<keyword evidence="1" id="KW-0732">Signal</keyword>
<dbReference type="AlphaFoldDB" id="A0A9D2KB74"/>
<sequence>MRLFFIIVSLFLVNTAVFAADYEKACPACDFVVIEKAVNKDNCTEYYKYFFQGKKIGKSYEEFGAFFVPNHKYAEFWKRYLPDSNEKYFVNKEYVNNSNVSMFYEIIPKKISLKEGKKANIEMIVDNEKYYFQLREVDNGTEISSCYSLLK</sequence>
<accession>A0A9D2KB74</accession>
<feature type="signal peptide" evidence="1">
    <location>
        <begin position="1"/>
        <end position="19"/>
    </location>
</feature>
<protein>
    <submittedName>
        <fullName evidence="2">Uncharacterized protein</fullName>
    </submittedName>
</protein>
<reference evidence="2" key="1">
    <citation type="journal article" date="2021" name="PeerJ">
        <title>Extensive microbial diversity within the chicken gut microbiome revealed by metagenomics and culture.</title>
        <authorList>
            <person name="Gilroy R."/>
            <person name="Ravi A."/>
            <person name="Getino M."/>
            <person name="Pursley I."/>
            <person name="Horton D.L."/>
            <person name="Alikhan N.F."/>
            <person name="Baker D."/>
            <person name="Gharbi K."/>
            <person name="Hall N."/>
            <person name="Watson M."/>
            <person name="Adriaenssens E.M."/>
            <person name="Foster-Nyarko E."/>
            <person name="Jarju S."/>
            <person name="Secka A."/>
            <person name="Antonio M."/>
            <person name="Oren A."/>
            <person name="Chaudhuri R.R."/>
            <person name="La Ragione R."/>
            <person name="Hildebrand F."/>
            <person name="Pallen M.J."/>
        </authorList>
    </citation>
    <scope>NUCLEOTIDE SEQUENCE</scope>
    <source>
        <strain evidence="2">ChiW4-1371</strain>
    </source>
</reference>
<feature type="chain" id="PRO_5038669705" evidence="1">
    <location>
        <begin position="20"/>
        <end position="151"/>
    </location>
</feature>
<reference evidence="2" key="2">
    <citation type="submission" date="2021-04" db="EMBL/GenBank/DDBJ databases">
        <authorList>
            <person name="Gilroy R."/>
        </authorList>
    </citation>
    <scope>NUCLEOTIDE SEQUENCE</scope>
    <source>
        <strain evidence="2">ChiW4-1371</strain>
    </source>
</reference>
<evidence type="ECO:0000256" key="1">
    <source>
        <dbReference type="SAM" id="SignalP"/>
    </source>
</evidence>
<dbReference type="Proteomes" id="UP000824176">
    <property type="component" value="Unassembled WGS sequence"/>
</dbReference>
<name>A0A9D2KB74_9BACT</name>
<evidence type="ECO:0000313" key="3">
    <source>
        <dbReference type="Proteomes" id="UP000824176"/>
    </source>
</evidence>